<keyword evidence="1" id="KW-1133">Transmembrane helix</keyword>
<comment type="caution">
    <text evidence="2">The sequence shown here is derived from an EMBL/GenBank/DDBJ whole genome shotgun (WGS) entry which is preliminary data.</text>
</comment>
<evidence type="ECO:0000256" key="1">
    <source>
        <dbReference type="SAM" id="Phobius"/>
    </source>
</evidence>
<evidence type="ECO:0000313" key="2">
    <source>
        <dbReference type="EMBL" id="CAD8110639.1"/>
    </source>
</evidence>
<evidence type="ECO:0008006" key="4">
    <source>
        <dbReference type="Google" id="ProtNLM"/>
    </source>
</evidence>
<keyword evidence="3" id="KW-1185">Reference proteome</keyword>
<keyword evidence="1" id="KW-0812">Transmembrane</keyword>
<dbReference type="Proteomes" id="UP000692954">
    <property type="component" value="Unassembled WGS sequence"/>
</dbReference>
<name>A0A8S1Q4T5_9CILI</name>
<gene>
    <name evidence="2" type="ORF">PSON_ATCC_30995.1.T0960103</name>
</gene>
<accession>A0A8S1Q4T5</accession>
<proteinExistence type="predicted"/>
<keyword evidence="1" id="KW-0472">Membrane</keyword>
<organism evidence="2 3">
    <name type="scientific">Paramecium sonneborni</name>
    <dbReference type="NCBI Taxonomy" id="65129"/>
    <lineage>
        <taxon>Eukaryota</taxon>
        <taxon>Sar</taxon>
        <taxon>Alveolata</taxon>
        <taxon>Ciliophora</taxon>
        <taxon>Intramacronucleata</taxon>
        <taxon>Oligohymenophorea</taxon>
        <taxon>Peniculida</taxon>
        <taxon>Parameciidae</taxon>
        <taxon>Paramecium</taxon>
    </lineage>
</organism>
<sequence>MFFGLLCMTYSVLGNQKIEIGETVSKAIMPWHGNAKYELYWFELKEVRQDADLVVVVKQQSALGNPDIYISSKLTEPNVNTAEQICDSVGMDICVIENPQKGPYYLAVQCDSYCRYSLKVVYQSELVMSNSDDLEFKYDNNSWTDVIRIETKNLTKDETQTKPTLEIQVRVKNIEILQESFKSYLNIGTSKPTSQKQDYIGQDTFSGMQKFKIHNIEPYSVFTLLVEGQEGLIVQIQTRTYGTMRYLQLGDKVEDIVAEDDYQFYCIDLTQDASSILSGLTVLNIQLLPFKGFTEMFVNLDYQPPFLDQYQWQLTDRITDDLVISKADLFKYNSKATYAYVAVRGKESNATFELKSQIVDPNFMLLELNKPTTAKLSKDSFIQYKFYIRNIEKQTVSVSLKNIKGDADIILKQCETLWNCAISKDDINSRAQRFNSTPGGLFFFSDKPGNDIIVFDNNPEQCQKYDNTFQCFYDVMIYPGQDNTQEELIYSILITSQGESTLLRENTPLKQFVGLGLENYYKFKVEEQDYIRRMMIQVTPIQGQPKIFASKTNKTPNQEDKQGVQNVITYGLQGDQEAINGVYYITVKGYTACQYIITVYIFRNRGDWSQVGKYPHQYILLLDGYPQEITSQNNSDVQLFKVDLSAYYNPEQTYHYSVDVKLRVIQGSFLMYGFDHPEIDKTKAFVNGTDFLSIGTRSQIYPQYLYIRVEASPILSSNQLSYQIYYRINNQPIELILGDNYRGYINKDDTQTFFLSYFKKDELLVTKNVEYYDESILQARIYVGNQDYQMTTSSQLIKEQDLQYEKCKTNATEIVKCQITIMVSASQDTYFSLLISKESSIVFLYDAEPVTKPLSNKADHYLFFLSNQETEISVFSISGEVQIYLQIFNQQPLLEQFPTNNSNSVLQSLDDQNDIGSSIFISKEFLESNQCLLDGCYIAVTCIKDPKYDSKGTYVITRSSSYQTLYPSIIYYGDAEKMKIKYFKISNVTLSSGLMVIVSPLSSGSLIVLASQNEMPTLDTYQYSSNTMIGDQLIIPSNSESTEAVNYYVGVYAFEDVKFSIQINFGDLHFYQLKKAVPMNFFAEYNSETYLNYYHAQDSEFTILFSSNLITQYNRANVHVLPYKEMNMQAEAIKQVKENPKWKMSEQFLHIKKNIHYCTSCYYLIYVQNFNLGNDISITISLENESTQLLDNVEITNQIESNSIHYYHYLAEDDFYFNATIYEGEIQIYGGFFKIYEEIDQLLLSLDILDGLKDEDGKVRKPTYGEGLFPNKTVEIMKNKSEEAKYIFRFKIISNSNQKSTYKIECIQKQQAIELKLGEPQALRFNSTLTVPFYFFIPERHQDYENQEGFYTLDIETYGHSFYRIQTKTQHPFIKLNQDLFNNPNFLSDYHNYQEVQFLKFNQTDQIIHFEFSSIPGLYFLEITPRESSNLPYTITLGNDFLNILAPKLSRYVSNKIGQQRFWEINVYQPSTLLIQAQLCGGIMSVYGSDNIENLQKGSYIQKMEYKHNKQIIGTIPVSSSGPYYLSTKATKSLIPQNDYLDYILKVNILQQSSIVPYEKFEPGDGGEFSTNYDGEFISVFYSPIQVSEQSSSDYKILTYSYNFIYKLYNLTDEEIPLYHCDSSIAFPSKSYRLDKHQKLKELNHSFTVDQSFQKIALSILAKVKIYTKNFEEITLYYYYDTITMKVDNVILQSKQRGQRRLILFGIISILLLAIVCLFIRNRKLKQIIRFESTESGSQQLVRQEQSIEMNYTSLH</sequence>
<protein>
    <recommendedName>
        <fullName evidence="4">Transmembrane protein</fullName>
    </recommendedName>
</protein>
<reference evidence="2" key="1">
    <citation type="submission" date="2021-01" db="EMBL/GenBank/DDBJ databases">
        <authorList>
            <consortium name="Genoscope - CEA"/>
            <person name="William W."/>
        </authorList>
    </citation>
    <scope>NUCLEOTIDE SEQUENCE</scope>
</reference>
<evidence type="ECO:0000313" key="3">
    <source>
        <dbReference type="Proteomes" id="UP000692954"/>
    </source>
</evidence>
<feature type="transmembrane region" description="Helical" evidence="1">
    <location>
        <begin position="1702"/>
        <end position="1720"/>
    </location>
</feature>
<dbReference type="EMBL" id="CAJJDN010000096">
    <property type="protein sequence ID" value="CAD8110639.1"/>
    <property type="molecule type" value="Genomic_DNA"/>
</dbReference>
<dbReference type="OrthoDB" id="302862at2759"/>